<gene>
    <name evidence="1" type="ORF">V6N11_000872</name>
</gene>
<keyword evidence="2" id="KW-1185">Reference proteome</keyword>
<dbReference type="EMBL" id="JBBPBN010000019">
    <property type="protein sequence ID" value="KAK9017871.1"/>
    <property type="molecule type" value="Genomic_DNA"/>
</dbReference>
<name>A0ABR2RYL3_9ROSI</name>
<protein>
    <submittedName>
        <fullName evidence="1">Uncharacterized protein</fullName>
    </submittedName>
</protein>
<evidence type="ECO:0000313" key="1">
    <source>
        <dbReference type="EMBL" id="KAK9017871.1"/>
    </source>
</evidence>
<reference evidence="1 2" key="1">
    <citation type="journal article" date="2024" name="G3 (Bethesda)">
        <title>Genome assembly of Hibiscus sabdariffa L. provides insights into metabolisms of medicinal natural products.</title>
        <authorList>
            <person name="Kim T."/>
        </authorList>
    </citation>
    <scope>NUCLEOTIDE SEQUENCE [LARGE SCALE GENOMIC DNA]</scope>
    <source>
        <strain evidence="1">TK-2024</strain>
        <tissue evidence="1">Old leaves</tissue>
    </source>
</reference>
<proteinExistence type="predicted"/>
<organism evidence="1 2">
    <name type="scientific">Hibiscus sabdariffa</name>
    <name type="common">roselle</name>
    <dbReference type="NCBI Taxonomy" id="183260"/>
    <lineage>
        <taxon>Eukaryota</taxon>
        <taxon>Viridiplantae</taxon>
        <taxon>Streptophyta</taxon>
        <taxon>Embryophyta</taxon>
        <taxon>Tracheophyta</taxon>
        <taxon>Spermatophyta</taxon>
        <taxon>Magnoliopsida</taxon>
        <taxon>eudicotyledons</taxon>
        <taxon>Gunneridae</taxon>
        <taxon>Pentapetalae</taxon>
        <taxon>rosids</taxon>
        <taxon>malvids</taxon>
        <taxon>Malvales</taxon>
        <taxon>Malvaceae</taxon>
        <taxon>Malvoideae</taxon>
        <taxon>Hibiscus</taxon>
    </lineage>
</organism>
<comment type="caution">
    <text evidence="1">The sequence shown here is derived from an EMBL/GenBank/DDBJ whole genome shotgun (WGS) entry which is preliminary data.</text>
</comment>
<accession>A0ABR2RYL3</accession>
<sequence>MAVVQISFIVHELGVMREAHLLPVGGIQIKLIIAIFLRRIDPINGYSITAAANTSPFSSVELVSFGLSILQNHEQLRQVLDPRFARVGTDTSSIAYDDVVEEIVECGLGVGAARKRSWVDGEGHCRTLRLRCFIQAVLTETDINGDNSLTSALAEPASEFERVNDGMAAASATEASIEKMPKRVEIEAGDKPASHSYNI</sequence>
<evidence type="ECO:0000313" key="2">
    <source>
        <dbReference type="Proteomes" id="UP001396334"/>
    </source>
</evidence>
<dbReference type="Proteomes" id="UP001396334">
    <property type="component" value="Unassembled WGS sequence"/>
</dbReference>